<dbReference type="Pfam" id="PF13639">
    <property type="entry name" value="zf-RING_2"/>
    <property type="match status" value="1"/>
</dbReference>
<keyword evidence="5" id="KW-0732">Signal</keyword>
<evidence type="ECO:0000256" key="2">
    <source>
        <dbReference type="ARBA" id="ARBA00022833"/>
    </source>
</evidence>
<accession>A0A914IB25</accession>
<evidence type="ECO:0000313" key="7">
    <source>
        <dbReference type="Proteomes" id="UP000887572"/>
    </source>
</evidence>
<dbReference type="SUPFAM" id="SSF57850">
    <property type="entry name" value="RING/U-box"/>
    <property type="match status" value="1"/>
</dbReference>
<feature type="domain" description="RING-type" evidence="6">
    <location>
        <begin position="158"/>
        <end position="201"/>
    </location>
</feature>
<feature type="compositionally biased region" description="Low complexity" evidence="4">
    <location>
        <begin position="139"/>
        <end position="151"/>
    </location>
</feature>
<evidence type="ECO:0000313" key="8">
    <source>
        <dbReference type="WBParaSite" id="Gr19_v10_g9189.t1"/>
    </source>
</evidence>
<feature type="compositionally biased region" description="Polar residues" evidence="4">
    <location>
        <begin position="89"/>
        <end position="102"/>
    </location>
</feature>
<organism evidence="7 8">
    <name type="scientific">Globodera rostochiensis</name>
    <name type="common">Golden nematode worm</name>
    <name type="synonym">Heterodera rostochiensis</name>
    <dbReference type="NCBI Taxonomy" id="31243"/>
    <lineage>
        <taxon>Eukaryota</taxon>
        <taxon>Metazoa</taxon>
        <taxon>Ecdysozoa</taxon>
        <taxon>Nematoda</taxon>
        <taxon>Chromadorea</taxon>
        <taxon>Rhabditida</taxon>
        <taxon>Tylenchina</taxon>
        <taxon>Tylenchomorpha</taxon>
        <taxon>Tylenchoidea</taxon>
        <taxon>Heteroderidae</taxon>
        <taxon>Heteroderinae</taxon>
        <taxon>Globodera</taxon>
    </lineage>
</organism>
<keyword evidence="7" id="KW-1185">Reference proteome</keyword>
<feature type="region of interest" description="Disordered" evidence="4">
    <location>
        <begin position="30"/>
        <end position="151"/>
    </location>
</feature>
<reference evidence="8" key="1">
    <citation type="submission" date="2022-11" db="UniProtKB">
        <authorList>
            <consortium name="WormBaseParasite"/>
        </authorList>
    </citation>
    <scope>IDENTIFICATION</scope>
</reference>
<dbReference type="Gene3D" id="3.30.40.10">
    <property type="entry name" value="Zinc/RING finger domain, C3HC4 (zinc finger)"/>
    <property type="match status" value="1"/>
</dbReference>
<feature type="chain" id="PRO_5037548120" evidence="5">
    <location>
        <begin position="21"/>
        <end position="220"/>
    </location>
</feature>
<feature type="compositionally biased region" description="Polar residues" evidence="4">
    <location>
        <begin position="47"/>
        <end position="82"/>
    </location>
</feature>
<dbReference type="GO" id="GO:0008270">
    <property type="term" value="F:zinc ion binding"/>
    <property type="evidence" value="ECO:0007669"/>
    <property type="project" value="UniProtKB-KW"/>
</dbReference>
<evidence type="ECO:0000256" key="5">
    <source>
        <dbReference type="SAM" id="SignalP"/>
    </source>
</evidence>
<dbReference type="InterPro" id="IPR051826">
    <property type="entry name" value="E3_ubiquitin-ligase_domain"/>
</dbReference>
<dbReference type="InterPro" id="IPR013083">
    <property type="entry name" value="Znf_RING/FYVE/PHD"/>
</dbReference>
<proteinExistence type="predicted"/>
<dbReference type="PROSITE" id="PS50089">
    <property type="entry name" value="ZF_RING_2"/>
    <property type="match status" value="1"/>
</dbReference>
<dbReference type="GO" id="GO:0061630">
    <property type="term" value="F:ubiquitin protein ligase activity"/>
    <property type="evidence" value="ECO:0007669"/>
    <property type="project" value="TreeGrafter"/>
</dbReference>
<evidence type="ECO:0000256" key="4">
    <source>
        <dbReference type="SAM" id="MobiDB-lite"/>
    </source>
</evidence>
<keyword evidence="2" id="KW-0862">Zinc</keyword>
<keyword evidence="1 3" id="KW-0479">Metal-binding</keyword>
<name>A0A914IB25_GLORO</name>
<keyword evidence="1 3" id="KW-0863">Zinc-finger</keyword>
<sequence length="220" mass="24092">MIVNLLLIFIFLNQFIEIKAGNNGFFRRKRDAPASNSSRQEERPILNNINSNSFPNDVNDVSASLQHLQTNEAEQPSQNSHVQPEESHGISQVAQTTATINSRVGLRPPNPDIVNPDPDFSAPEGDHPMPGIDNIEMPQGQASSSSDLASDGSNNKECAICLQPLLASEDVKKLLSCQHTFHPNCIDTWLGIGKTTCPVCRCQVNPIDRVGRVEPVVWGC</sequence>
<dbReference type="GO" id="GO:0006511">
    <property type="term" value="P:ubiquitin-dependent protein catabolic process"/>
    <property type="evidence" value="ECO:0007669"/>
    <property type="project" value="TreeGrafter"/>
</dbReference>
<evidence type="ECO:0000256" key="3">
    <source>
        <dbReference type="PROSITE-ProRule" id="PRU00175"/>
    </source>
</evidence>
<dbReference type="PANTHER" id="PTHR22765">
    <property type="entry name" value="RING FINGER AND PROTEASE ASSOCIATED DOMAIN-CONTAINING"/>
    <property type="match status" value="1"/>
</dbReference>
<evidence type="ECO:0000256" key="1">
    <source>
        <dbReference type="ARBA" id="ARBA00022771"/>
    </source>
</evidence>
<dbReference type="SMART" id="SM00184">
    <property type="entry name" value="RING"/>
    <property type="match status" value="1"/>
</dbReference>
<dbReference type="WBParaSite" id="Gr19_v10_g9189.t1">
    <property type="protein sequence ID" value="Gr19_v10_g9189.t1"/>
    <property type="gene ID" value="Gr19_v10_g9189"/>
</dbReference>
<dbReference type="AlphaFoldDB" id="A0A914IB25"/>
<dbReference type="InterPro" id="IPR001841">
    <property type="entry name" value="Znf_RING"/>
</dbReference>
<protein>
    <submittedName>
        <fullName evidence="8">RING-type domain-containing protein</fullName>
    </submittedName>
</protein>
<evidence type="ECO:0000259" key="6">
    <source>
        <dbReference type="PROSITE" id="PS50089"/>
    </source>
</evidence>
<feature type="signal peptide" evidence="5">
    <location>
        <begin position="1"/>
        <end position="20"/>
    </location>
</feature>
<dbReference type="Proteomes" id="UP000887572">
    <property type="component" value="Unplaced"/>
</dbReference>